<accession>A0A9Q0DKK3</accession>
<dbReference type="InterPro" id="IPR034651">
    <property type="entry name" value="SRSF7_RRM"/>
</dbReference>
<dbReference type="AlphaFoldDB" id="A0A9Q0DKK3"/>
<keyword evidence="10" id="KW-0677">Repeat</keyword>
<sequence>MDQSMDPDRLFSLSLQLHLCKSPCDEDDDQEERLPSCYDYVMHFVTVFWKVLFACVPPTELWNGWACFCVSISSIGLLTAVIGDLASHFGCTVGLRDSVTAVVFVALGTSIPDTFASKVAATQDQHADASVGNVTGSNAVNVFLGIGVAWSVAAIYWASKGKEFRVDPGSLAFSVTLFTIFAFFTMGVLLFRRRPSIGGELGGPRGRLGQMSHYSSSRSSSRATDCKVYVGDLGNGAAKGELERAFSYYGPLRTVWVARNPPGFAFVEYEDPRDAEDAVKGMDGKVLCGSRIRVELSTGMSRKSRGRPSRRHFDPNDRCYQCGDRGHYAYDCYRFNKRGGGSGGGGGGGGRRSSSSGGRRRSPSYSKRRSR</sequence>
<feature type="domain" description="RRM" evidence="24">
    <location>
        <begin position="226"/>
        <end position="299"/>
    </location>
</feature>
<evidence type="ECO:0000256" key="8">
    <source>
        <dbReference type="ARBA" id="ARBA00022723"/>
    </source>
</evidence>
<dbReference type="PANTHER" id="PTHR11878:SF8">
    <property type="entry name" value="SODIUM_CALCIUM EXCHANGER 2"/>
    <property type="match status" value="1"/>
</dbReference>
<dbReference type="InterPro" id="IPR001878">
    <property type="entry name" value="Znf_CCHC"/>
</dbReference>
<evidence type="ECO:0000313" key="26">
    <source>
        <dbReference type="EMBL" id="KAJ3590078.1"/>
    </source>
</evidence>
<evidence type="ECO:0000256" key="14">
    <source>
        <dbReference type="ARBA" id="ARBA00023053"/>
    </source>
</evidence>
<feature type="region of interest" description="Disordered" evidence="22">
    <location>
        <begin position="338"/>
        <end position="371"/>
    </location>
</feature>
<dbReference type="GO" id="GO:0005516">
    <property type="term" value="F:calmodulin binding"/>
    <property type="evidence" value="ECO:0007669"/>
    <property type="project" value="UniProtKB-KW"/>
</dbReference>
<dbReference type="PROSITE" id="PS50158">
    <property type="entry name" value="ZF_CCHC"/>
    <property type="match status" value="1"/>
</dbReference>
<keyword evidence="8" id="KW-0479">Metal-binding</keyword>
<evidence type="ECO:0000256" key="15">
    <source>
        <dbReference type="ARBA" id="ARBA00023065"/>
    </source>
</evidence>
<dbReference type="PROSITE" id="PS50102">
    <property type="entry name" value="RRM"/>
    <property type="match status" value="1"/>
</dbReference>
<dbReference type="SUPFAM" id="SSF54928">
    <property type="entry name" value="RNA-binding domain, RBD"/>
    <property type="match status" value="1"/>
</dbReference>
<dbReference type="FunFam" id="3.30.70.330:FF:000078">
    <property type="entry name" value="serine/arginine-rich splicing factor 7 isoform X1"/>
    <property type="match status" value="1"/>
</dbReference>
<dbReference type="SMART" id="SM00360">
    <property type="entry name" value="RRM"/>
    <property type="match status" value="1"/>
</dbReference>
<keyword evidence="17" id="KW-0325">Glycoprotein</keyword>
<keyword evidence="20" id="KW-0862">Zinc</keyword>
<keyword evidence="4" id="KW-0050">Antiport</keyword>
<dbReference type="GO" id="GO:0008270">
    <property type="term" value="F:zinc ion binding"/>
    <property type="evidence" value="ECO:0007669"/>
    <property type="project" value="UniProtKB-KW"/>
</dbReference>
<keyword evidence="27" id="KW-1185">Reference proteome</keyword>
<dbReference type="Gene3D" id="1.20.1420.30">
    <property type="entry name" value="NCX, central ion-binding region"/>
    <property type="match status" value="1"/>
</dbReference>
<evidence type="ECO:0000259" key="24">
    <source>
        <dbReference type="PROSITE" id="PS50102"/>
    </source>
</evidence>
<evidence type="ECO:0000256" key="2">
    <source>
        <dbReference type="ARBA" id="ARBA00007489"/>
    </source>
</evidence>
<keyword evidence="6" id="KW-0109">Calcium transport</keyword>
<dbReference type="InterPro" id="IPR035979">
    <property type="entry name" value="RBD_domain_sf"/>
</dbReference>
<evidence type="ECO:0008006" key="28">
    <source>
        <dbReference type="Google" id="ProtNLM"/>
    </source>
</evidence>
<dbReference type="GO" id="GO:0042383">
    <property type="term" value="C:sarcolemma"/>
    <property type="evidence" value="ECO:0007669"/>
    <property type="project" value="TreeGrafter"/>
</dbReference>
<evidence type="ECO:0000256" key="11">
    <source>
        <dbReference type="ARBA" id="ARBA00022837"/>
    </source>
</evidence>
<dbReference type="InterPro" id="IPR044880">
    <property type="entry name" value="NCX_ion-bd_dom_sf"/>
</dbReference>
<evidence type="ECO:0000256" key="3">
    <source>
        <dbReference type="ARBA" id="ARBA00022448"/>
    </source>
</evidence>
<comment type="caution">
    <text evidence="26">The sequence shown here is derived from an EMBL/GenBank/DDBJ whole genome shotgun (WGS) entry which is preliminary data.</text>
</comment>
<feature type="compositionally biased region" description="Gly residues" evidence="22">
    <location>
        <begin position="338"/>
        <end position="351"/>
    </location>
</feature>
<dbReference type="InterPro" id="IPR004837">
    <property type="entry name" value="NaCa_Exmemb"/>
</dbReference>
<keyword evidence="14" id="KW-0915">Sodium</keyword>
<comment type="similarity">
    <text evidence="2">Belongs to the Ca(2+):cation antiporter (CaCA) (TC 2.A.19) family. SLC8 subfamily.</text>
</comment>
<dbReference type="Proteomes" id="UP001148018">
    <property type="component" value="Unassembled WGS sequence"/>
</dbReference>
<keyword evidence="21" id="KW-0694">RNA-binding</keyword>
<dbReference type="GO" id="GO:0098794">
    <property type="term" value="C:postsynapse"/>
    <property type="evidence" value="ECO:0007669"/>
    <property type="project" value="TreeGrafter"/>
</dbReference>
<keyword evidence="11" id="KW-0106">Calcium</keyword>
<keyword evidence="13 23" id="KW-1133">Transmembrane helix</keyword>
<comment type="catalytic activity">
    <reaction evidence="19">
        <text>Ca(2+)(in) + 3 Na(+)(out) = Ca(2+)(out) + 3 Na(+)(in)</text>
        <dbReference type="Rhea" id="RHEA:69955"/>
        <dbReference type="ChEBI" id="CHEBI:29101"/>
        <dbReference type="ChEBI" id="CHEBI:29108"/>
    </reaction>
</comment>
<gene>
    <name evidence="26" type="ORF">NHX12_008033</name>
</gene>
<evidence type="ECO:0000256" key="5">
    <source>
        <dbReference type="ARBA" id="ARBA00022475"/>
    </source>
</evidence>
<proteinExistence type="inferred from homology"/>
<evidence type="ECO:0000313" key="27">
    <source>
        <dbReference type="Proteomes" id="UP001148018"/>
    </source>
</evidence>
<evidence type="ECO:0000256" key="16">
    <source>
        <dbReference type="ARBA" id="ARBA00023136"/>
    </source>
</evidence>
<evidence type="ECO:0000256" key="23">
    <source>
        <dbReference type="SAM" id="Phobius"/>
    </source>
</evidence>
<dbReference type="InterPro" id="IPR000504">
    <property type="entry name" value="RRM_dom"/>
</dbReference>
<evidence type="ECO:0000256" key="21">
    <source>
        <dbReference type="PROSITE-ProRule" id="PRU00176"/>
    </source>
</evidence>
<evidence type="ECO:0000256" key="19">
    <source>
        <dbReference type="ARBA" id="ARBA00033667"/>
    </source>
</evidence>
<evidence type="ECO:0000256" key="1">
    <source>
        <dbReference type="ARBA" id="ARBA00004651"/>
    </source>
</evidence>
<evidence type="ECO:0000256" key="17">
    <source>
        <dbReference type="ARBA" id="ARBA00023180"/>
    </source>
</evidence>
<dbReference type="GO" id="GO:0030424">
    <property type="term" value="C:axon"/>
    <property type="evidence" value="ECO:0007669"/>
    <property type="project" value="TreeGrafter"/>
</dbReference>
<dbReference type="PRINTS" id="PR01259">
    <property type="entry name" value="NACAEXCHNGR"/>
</dbReference>
<keyword evidence="18" id="KW-0739">Sodium transport</keyword>
<evidence type="ECO:0000256" key="4">
    <source>
        <dbReference type="ARBA" id="ARBA00022449"/>
    </source>
</evidence>
<dbReference type="Pfam" id="PF00076">
    <property type="entry name" value="RRM_1"/>
    <property type="match status" value="1"/>
</dbReference>
<dbReference type="EMBL" id="JANIIK010000114">
    <property type="protein sequence ID" value="KAJ3590078.1"/>
    <property type="molecule type" value="Genomic_DNA"/>
</dbReference>
<evidence type="ECO:0000256" key="7">
    <source>
        <dbReference type="ARBA" id="ARBA00022692"/>
    </source>
</evidence>
<feature type="domain" description="CCHC-type" evidence="25">
    <location>
        <begin position="318"/>
        <end position="332"/>
    </location>
</feature>
<keyword evidence="9" id="KW-0732">Signal</keyword>
<feature type="compositionally biased region" description="Basic residues" evidence="22">
    <location>
        <begin position="358"/>
        <end position="371"/>
    </location>
</feature>
<evidence type="ECO:0000256" key="6">
    <source>
        <dbReference type="ARBA" id="ARBA00022568"/>
    </source>
</evidence>
<keyword evidence="20" id="KW-0863">Zinc-finger</keyword>
<dbReference type="InterPro" id="IPR004836">
    <property type="entry name" value="Na_Ca_Ex"/>
</dbReference>
<evidence type="ECO:0000256" key="10">
    <source>
        <dbReference type="ARBA" id="ARBA00022737"/>
    </source>
</evidence>
<keyword evidence="3" id="KW-0813">Transport</keyword>
<dbReference type="PANTHER" id="PTHR11878">
    <property type="entry name" value="SODIUM/CALCIUM EXCHANGER"/>
    <property type="match status" value="1"/>
</dbReference>
<evidence type="ECO:0000256" key="13">
    <source>
        <dbReference type="ARBA" id="ARBA00022989"/>
    </source>
</evidence>
<reference evidence="26" key="1">
    <citation type="submission" date="2022-07" db="EMBL/GenBank/DDBJ databases">
        <title>Chromosome-level genome of Muraenolepis orangiensis.</title>
        <authorList>
            <person name="Kim J."/>
        </authorList>
    </citation>
    <scope>NUCLEOTIDE SEQUENCE</scope>
    <source>
        <strain evidence="26">KU_S4_2022</strain>
        <tissue evidence="26">Muscle</tissue>
    </source>
</reference>
<dbReference type="InterPro" id="IPR051171">
    <property type="entry name" value="CaCA"/>
</dbReference>
<evidence type="ECO:0000256" key="9">
    <source>
        <dbReference type="ARBA" id="ARBA00022729"/>
    </source>
</evidence>
<feature type="transmembrane region" description="Helical" evidence="23">
    <location>
        <begin position="171"/>
        <end position="191"/>
    </location>
</feature>
<keyword evidence="15" id="KW-0406">Ion transport</keyword>
<organism evidence="26 27">
    <name type="scientific">Muraenolepis orangiensis</name>
    <name type="common">Patagonian moray cod</name>
    <dbReference type="NCBI Taxonomy" id="630683"/>
    <lineage>
        <taxon>Eukaryota</taxon>
        <taxon>Metazoa</taxon>
        <taxon>Chordata</taxon>
        <taxon>Craniata</taxon>
        <taxon>Vertebrata</taxon>
        <taxon>Euteleostomi</taxon>
        <taxon>Actinopterygii</taxon>
        <taxon>Neopterygii</taxon>
        <taxon>Teleostei</taxon>
        <taxon>Neoteleostei</taxon>
        <taxon>Acanthomorphata</taxon>
        <taxon>Zeiogadaria</taxon>
        <taxon>Gadariae</taxon>
        <taxon>Gadiformes</taxon>
        <taxon>Muraenolepidoidei</taxon>
        <taxon>Muraenolepididae</taxon>
        <taxon>Muraenolepis</taxon>
    </lineage>
</organism>
<evidence type="ECO:0000256" key="20">
    <source>
        <dbReference type="PROSITE-ProRule" id="PRU00047"/>
    </source>
</evidence>
<evidence type="ECO:0000259" key="25">
    <source>
        <dbReference type="PROSITE" id="PS50158"/>
    </source>
</evidence>
<dbReference type="GO" id="GO:0003723">
    <property type="term" value="F:RNA binding"/>
    <property type="evidence" value="ECO:0007669"/>
    <property type="project" value="UniProtKB-UniRule"/>
</dbReference>
<evidence type="ECO:0000256" key="22">
    <source>
        <dbReference type="SAM" id="MobiDB-lite"/>
    </source>
</evidence>
<protein>
    <recommendedName>
        <fullName evidence="28">Serine and arginine rich splicing factor 7a</fullName>
    </recommendedName>
</protein>
<keyword evidence="12" id="KW-0112">Calmodulin-binding</keyword>
<dbReference type="GO" id="GO:0098703">
    <property type="term" value="P:calcium ion import across plasma membrane"/>
    <property type="evidence" value="ECO:0007669"/>
    <property type="project" value="TreeGrafter"/>
</dbReference>
<feature type="transmembrane region" description="Helical" evidence="23">
    <location>
        <begin position="139"/>
        <end position="159"/>
    </location>
</feature>
<dbReference type="OrthoDB" id="5970at2759"/>
<evidence type="ECO:0000256" key="18">
    <source>
        <dbReference type="ARBA" id="ARBA00023201"/>
    </source>
</evidence>
<dbReference type="FunFam" id="1.20.1420.30:FF:000003">
    <property type="entry name" value="sodium/calcium exchanger 1 isoform X1"/>
    <property type="match status" value="1"/>
</dbReference>
<comment type="subcellular location">
    <subcellularLocation>
        <location evidence="1">Cell membrane</location>
        <topology evidence="1">Multi-pass membrane protein</topology>
    </subcellularLocation>
</comment>
<dbReference type="CDD" id="cd12646">
    <property type="entry name" value="RRM_SRSF7"/>
    <property type="match status" value="1"/>
</dbReference>
<dbReference type="InterPro" id="IPR012677">
    <property type="entry name" value="Nucleotide-bd_a/b_plait_sf"/>
</dbReference>
<dbReference type="Pfam" id="PF01699">
    <property type="entry name" value="Na_Ca_ex"/>
    <property type="match status" value="1"/>
</dbReference>
<dbReference type="GO" id="GO:0005432">
    <property type="term" value="F:calcium:sodium antiporter activity"/>
    <property type="evidence" value="ECO:0007669"/>
    <property type="project" value="InterPro"/>
</dbReference>
<keyword evidence="16 23" id="KW-0472">Membrane</keyword>
<name>A0A9Q0DKK3_9TELE</name>
<keyword evidence="7 23" id="KW-0812">Transmembrane</keyword>
<dbReference type="Gene3D" id="3.30.70.330">
    <property type="match status" value="1"/>
</dbReference>
<keyword evidence="5" id="KW-1003">Cell membrane</keyword>
<evidence type="ECO:0000256" key="12">
    <source>
        <dbReference type="ARBA" id="ARBA00022860"/>
    </source>
</evidence>